<name>A0A9X3EI86_9BACT</name>
<feature type="region of interest" description="Disordered" evidence="1">
    <location>
        <begin position="155"/>
        <end position="192"/>
    </location>
</feature>
<proteinExistence type="predicted"/>
<feature type="compositionally biased region" description="Basic and acidic residues" evidence="1">
    <location>
        <begin position="307"/>
        <end position="320"/>
    </location>
</feature>
<feature type="region of interest" description="Disordered" evidence="1">
    <location>
        <begin position="245"/>
        <end position="274"/>
    </location>
</feature>
<gene>
    <name evidence="2" type="ORF">OV079_03210</name>
</gene>
<reference evidence="2" key="1">
    <citation type="submission" date="2022-11" db="EMBL/GenBank/DDBJ databases">
        <title>Minimal conservation of predation-associated metabolite biosynthetic gene clusters underscores biosynthetic potential of Myxococcota including descriptions for ten novel species: Archangium lansinium sp. nov., Myxococcus landrumus sp. nov., Nannocystis bai.</title>
        <authorList>
            <person name="Ahearne A."/>
            <person name="Stevens C."/>
            <person name="Phillips K."/>
        </authorList>
    </citation>
    <scope>NUCLEOTIDE SEQUENCE</scope>
    <source>
        <strain evidence="2">Na p29</strain>
    </source>
</reference>
<dbReference type="RefSeq" id="WP_267766154.1">
    <property type="nucleotide sequence ID" value="NZ_JAPNKE010000002.1"/>
</dbReference>
<protein>
    <submittedName>
        <fullName evidence="2">Uncharacterized protein</fullName>
    </submittedName>
</protein>
<feature type="region of interest" description="Disordered" evidence="1">
    <location>
        <begin position="304"/>
        <end position="356"/>
    </location>
</feature>
<keyword evidence="3" id="KW-1185">Reference proteome</keyword>
<comment type="caution">
    <text evidence="2">The sequence shown here is derived from an EMBL/GenBank/DDBJ whole genome shotgun (WGS) entry which is preliminary data.</text>
</comment>
<dbReference type="Proteomes" id="UP001150924">
    <property type="component" value="Unassembled WGS sequence"/>
</dbReference>
<sequence>MLACPRLVLAAAIAASPVTPTRADSTCPNERADAGADANLGNCLGDAREARRANEPRLAAAAYARALMFAREAYAAGKQEAAADWYVAAGEQIVHYGTEGCALASNLPDEAQRAMLTACAELLDEFLADLEAVNAGTSRSAAAARQRRAELEPLLAGLPAPPQPEEPPLARPTEPRGESIPAPPKPMLPLRRPTGLDAGLGVSAAVAGLAIAGLVVGDGLGRKAHAAALSGPGRPMPRPVWISARRRRRRSDATTCGRRDGCSSRAGSPWASRWRQRRCSPGCASAMPAAHASLLRGAARVRASRSISERVDDGTARDLSSRPCGPELSSRPSGPDLSSRPSGPELSSRPSGPESA</sequence>
<evidence type="ECO:0000313" key="3">
    <source>
        <dbReference type="Proteomes" id="UP001150924"/>
    </source>
</evidence>
<organism evidence="2 3">
    <name type="scientific">Nannocystis pusilla</name>
    <dbReference type="NCBI Taxonomy" id="889268"/>
    <lineage>
        <taxon>Bacteria</taxon>
        <taxon>Pseudomonadati</taxon>
        <taxon>Myxococcota</taxon>
        <taxon>Polyangia</taxon>
        <taxon>Nannocystales</taxon>
        <taxon>Nannocystaceae</taxon>
        <taxon>Nannocystis</taxon>
    </lineage>
</organism>
<dbReference type="AlphaFoldDB" id="A0A9X3EI86"/>
<evidence type="ECO:0000313" key="2">
    <source>
        <dbReference type="EMBL" id="MCY1004594.1"/>
    </source>
</evidence>
<dbReference type="EMBL" id="JAPNKE010000002">
    <property type="protein sequence ID" value="MCY1004594.1"/>
    <property type="molecule type" value="Genomic_DNA"/>
</dbReference>
<evidence type="ECO:0000256" key="1">
    <source>
        <dbReference type="SAM" id="MobiDB-lite"/>
    </source>
</evidence>
<accession>A0A9X3EI86</accession>
<feature type="compositionally biased region" description="Pro residues" evidence="1">
    <location>
        <begin position="159"/>
        <end position="170"/>
    </location>
</feature>